<dbReference type="Proteomes" id="UP000005801">
    <property type="component" value="Unassembled WGS sequence"/>
</dbReference>
<proteinExistence type="predicted"/>
<organism evidence="4 5">
    <name type="scientific">Plesiocystis pacifica SIR-1</name>
    <dbReference type="NCBI Taxonomy" id="391625"/>
    <lineage>
        <taxon>Bacteria</taxon>
        <taxon>Pseudomonadati</taxon>
        <taxon>Myxococcota</taxon>
        <taxon>Polyangia</taxon>
        <taxon>Nannocystales</taxon>
        <taxon>Nannocystaceae</taxon>
        <taxon>Plesiocystis</taxon>
    </lineage>
</organism>
<comment type="caution">
    <text evidence="4">The sequence shown here is derived from an EMBL/GenBank/DDBJ whole genome shotgun (WGS) entry which is preliminary data.</text>
</comment>
<dbReference type="SUPFAM" id="SSF48452">
    <property type="entry name" value="TPR-like"/>
    <property type="match status" value="1"/>
</dbReference>
<feature type="region of interest" description="Disordered" evidence="2">
    <location>
        <begin position="123"/>
        <end position="161"/>
    </location>
</feature>
<evidence type="ECO:0000256" key="1">
    <source>
        <dbReference type="PROSITE-ProRule" id="PRU00339"/>
    </source>
</evidence>
<keyword evidence="3" id="KW-1133">Transmembrane helix</keyword>
<keyword evidence="3" id="KW-0812">Transmembrane</keyword>
<dbReference type="STRING" id="391625.PPSIR1_32472"/>
<dbReference type="InterPro" id="IPR019734">
    <property type="entry name" value="TPR_rpt"/>
</dbReference>
<feature type="transmembrane region" description="Helical" evidence="3">
    <location>
        <begin position="223"/>
        <end position="243"/>
    </location>
</feature>
<keyword evidence="5" id="KW-1185">Reference proteome</keyword>
<accession>A6G5N0</accession>
<feature type="region of interest" description="Disordered" evidence="2">
    <location>
        <begin position="19"/>
        <end position="39"/>
    </location>
</feature>
<evidence type="ECO:0000313" key="5">
    <source>
        <dbReference type="Proteomes" id="UP000005801"/>
    </source>
</evidence>
<name>A6G5N0_9BACT</name>
<evidence type="ECO:0008006" key="6">
    <source>
        <dbReference type="Google" id="ProtNLM"/>
    </source>
</evidence>
<dbReference type="Gene3D" id="1.25.40.10">
    <property type="entry name" value="Tetratricopeptide repeat domain"/>
    <property type="match status" value="1"/>
</dbReference>
<dbReference type="Pfam" id="PF13432">
    <property type="entry name" value="TPR_16"/>
    <property type="match status" value="1"/>
</dbReference>
<keyword evidence="1" id="KW-0802">TPR repeat</keyword>
<feature type="compositionally biased region" description="Low complexity" evidence="2">
    <location>
        <begin position="19"/>
        <end position="29"/>
    </location>
</feature>
<dbReference type="RefSeq" id="WP_006972029.1">
    <property type="nucleotide sequence ID" value="NZ_ABCS01000026.1"/>
</dbReference>
<dbReference type="EMBL" id="ABCS01000026">
    <property type="protein sequence ID" value="EDM78811.1"/>
    <property type="molecule type" value="Genomic_DNA"/>
</dbReference>
<gene>
    <name evidence="4" type="ORF">PPSIR1_32472</name>
</gene>
<evidence type="ECO:0000256" key="2">
    <source>
        <dbReference type="SAM" id="MobiDB-lite"/>
    </source>
</evidence>
<evidence type="ECO:0000256" key="3">
    <source>
        <dbReference type="SAM" id="Phobius"/>
    </source>
</evidence>
<reference evidence="4 5" key="1">
    <citation type="submission" date="2007-06" db="EMBL/GenBank/DDBJ databases">
        <authorList>
            <person name="Shimkets L."/>
            <person name="Ferriera S."/>
            <person name="Johnson J."/>
            <person name="Kravitz S."/>
            <person name="Beeson K."/>
            <person name="Sutton G."/>
            <person name="Rogers Y.-H."/>
            <person name="Friedman R."/>
            <person name="Frazier M."/>
            <person name="Venter J.C."/>
        </authorList>
    </citation>
    <scope>NUCLEOTIDE SEQUENCE [LARGE SCALE GENOMIC DNA]</scope>
    <source>
        <strain evidence="4 5">SIR-1</strain>
    </source>
</reference>
<dbReference type="InterPro" id="IPR011990">
    <property type="entry name" value="TPR-like_helical_dom_sf"/>
</dbReference>
<dbReference type="PROSITE" id="PS50005">
    <property type="entry name" value="TPR"/>
    <property type="match status" value="1"/>
</dbReference>
<feature type="repeat" description="TPR" evidence="1">
    <location>
        <begin position="38"/>
        <end position="71"/>
    </location>
</feature>
<protein>
    <recommendedName>
        <fullName evidence="6">Tetratricopeptide repeat protein</fullName>
    </recommendedName>
</protein>
<keyword evidence="3" id="KW-0472">Membrane</keyword>
<feature type="compositionally biased region" description="Basic and acidic residues" evidence="2">
    <location>
        <begin position="126"/>
        <end position="144"/>
    </location>
</feature>
<evidence type="ECO:0000313" key="4">
    <source>
        <dbReference type="EMBL" id="EDM78811.1"/>
    </source>
</evidence>
<dbReference type="AlphaFoldDB" id="A6G5N0"/>
<sequence length="272" mass="28554">MTLALGTGLVSLEVRAAPEGEAEAAPATEVSQAEKTRGENLSEQAIEAFGAKDYDRAVELFKQAYEADPQPNYLFNIGRVYEEAGDLENAVEYYGNFVKQPGVDLDSRGVALDRLKVLRAILEETAEPKPKDEEPKDEEPKDEVAPPPDPGPDPAVEEEKRKAKVLSGAGFALVGVGAAALIGGAVTGVLAQGDNNSASEAASIEDRRDLLSTSQTKALTADVLYGVGGALAVTGVVLVVVGMTKKSKAEGKVAVTPTFGPRGAGIDLRMRF</sequence>
<dbReference type="eggNOG" id="COG0457">
    <property type="taxonomic scope" value="Bacteria"/>
</dbReference>